<dbReference type="InterPro" id="IPR005312">
    <property type="entry name" value="DUF1759"/>
</dbReference>
<protein>
    <submittedName>
        <fullName evidence="2">Uncharacterized protein</fullName>
    </submittedName>
</protein>
<evidence type="ECO:0000313" key="2">
    <source>
        <dbReference type="EMBL" id="KYN02058.1"/>
    </source>
</evidence>
<name>A0A151II24_9HYME</name>
<dbReference type="Pfam" id="PF03564">
    <property type="entry name" value="DUF1759"/>
    <property type="match status" value="1"/>
</dbReference>
<feature type="non-terminal residue" evidence="2">
    <location>
        <position position="1"/>
    </location>
</feature>
<proteinExistence type="predicted"/>
<evidence type="ECO:0000313" key="3">
    <source>
        <dbReference type="Proteomes" id="UP000078542"/>
    </source>
</evidence>
<organism evidence="2 3">
    <name type="scientific">Cyphomyrmex costatus</name>
    <dbReference type="NCBI Taxonomy" id="456900"/>
    <lineage>
        <taxon>Eukaryota</taxon>
        <taxon>Metazoa</taxon>
        <taxon>Ecdysozoa</taxon>
        <taxon>Arthropoda</taxon>
        <taxon>Hexapoda</taxon>
        <taxon>Insecta</taxon>
        <taxon>Pterygota</taxon>
        <taxon>Neoptera</taxon>
        <taxon>Endopterygota</taxon>
        <taxon>Hymenoptera</taxon>
        <taxon>Apocrita</taxon>
        <taxon>Aculeata</taxon>
        <taxon>Formicoidea</taxon>
        <taxon>Formicidae</taxon>
        <taxon>Myrmicinae</taxon>
        <taxon>Cyphomyrmex</taxon>
    </lineage>
</organism>
<dbReference type="Proteomes" id="UP000078542">
    <property type="component" value="Unassembled WGS sequence"/>
</dbReference>
<keyword evidence="3" id="KW-1185">Reference proteome</keyword>
<gene>
    <name evidence="2" type="ORF">ALC62_07127</name>
</gene>
<dbReference type="STRING" id="456900.A0A151II24"/>
<feature type="region of interest" description="Disordered" evidence="1">
    <location>
        <begin position="243"/>
        <end position="262"/>
    </location>
</feature>
<evidence type="ECO:0000256" key="1">
    <source>
        <dbReference type="SAM" id="MobiDB-lite"/>
    </source>
</evidence>
<feature type="compositionally biased region" description="Polar residues" evidence="1">
    <location>
        <begin position="251"/>
        <end position="262"/>
    </location>
</feature>
<dbReference type="EMBL" id="KQ977542">
    <property type="protein sequence ID" value="KYN02058.1"/>
    <property type="molecule type" value="Genomic_DNA"/>
</dbReference>
<dbReference type="PANTHER" id="PTHR47331:SF5">
    <property type="entry name" value="RIBONUCLEASE H"/>
    <property type="match status" value="1"/>
</dbReference>
<reference evidence="2 3" key="1">
    <citation type="submission" date="2016-03" db="EMBL/GenBank/DDBJ databases">
        <title>Cyphomyrmex costatus WGS genome.</title>
        <authorList>
            <person name="Nygaard S."/>
            <person name="Hu H."/>
            <person name="Boomsma J."/>
            <person name="Zhang G."/>
        </authorList>
    </citation>
    <scope>NUCLEOTIDE SEQUENCE [LARGE SCALE GENOMIC DNA]</scope>
    <source>
        <strain evidence="2">MS0001</strain>
        <tissue evidence="2">Whole body</tissue>
    </source>
</reference>
<sequence length="614" mass="68519">NLRKLHYLKSCLDGEAALLLKNVQITAENFDISWKLLKDRFANKRRLFHIHVSNLFSLKAVTCTGSAVELRRLLDNAKESVEALKTLGHPVQDDVLVYLISQRVDQETRKFWELSCGEGDEFPTFDELEKFLNSRIRAFEAASVQLNKTPVTKPQKANAQIHLSEASLSKCSICSENHPIYKCTSFRTMSVDQRLEMINRKKLCKNCLLQMHRGKPCSSKYSCFRCGNRHQTLLHPIDVAELEKGGDEGTDSTNSGDKPSVSNSIDSTLVQSHFFNGPQPAHVVLATVWALVSSPSQKVVKVRALLDQGSIHTIISAKVAELLGTKTYPVAVSMGGIGDNKAEQITRAAPITVTPAQGTGPTLSTDALIVRSLTTYVPRFQSSPSDYKHLRGLQFADKRPTDATPVHLLIGADLYAYALRNGLRRGQRDEPVAQNTIFGWIISGNTTASVSSSIHPAHVHHSQSLFDLDASMRRFWECEEVPLHTPPTEEDNRCENHFRTTHSRSDGKYIVRIPFKEGPPISIGSTRARAERMLITMEKKLARHPDVGKLYSEFMREYEQLGHIHPDTKACQNDNQSVFLPHHSVLKSSSTTTKLRVVFNASAPSTNGKSLNDY</sequence>
<dbReference type="AlphaFoldDB" id="A0A151II24"/>
<accession>A0A151II24</accession>
<dbReference type="PANTHER" id="PTHR47331">
    <property type="entry name" value="PHD-TYPE DOMAIN-CONTAINING PROTEIN"/>
    <property type="match status" value="1"/>
</dbReference>